<reference evidence="2" key="1">
    <citation type="submission" date="2014-05" db="EMBL/GenBank/DDBJ databases">
        <authorList>
            <person name="Chronopoulou M."/>
        </authorList>
    </citation>
    <scope>NUCLEOTIDE SEQUENCE</scope>
    <source>
        <tissue evidence="2">Whole organism</tissue>
    </source>
</reference>
<accession>A0A0K2UAP4</accession>
<feature type="region of interest" description="Disordered" evidence="1">
    <location>
        <begin position="1"/>
        <end position="36"/>
    </location>
</feature>
<evidence type="ECO:0000256" key="1">
    <source>
        <dbReference type="SAM" id="MobiDB-lite"/>
    </source>
</evidence>
<evidence type="ECO:0000313" key="2">
    <source>
        <dbReference type="EMBL" id="CDW34771.1"/>
    </source>
</evidence>
<proteinExistence type="predicted"/>
<protein>
    <submittedName>
        <fullName evidence="2">Uncharacterized protein</fullName>
    </submittedName>
</protein>
<dbReference type="AlphaFoldDB" id="A0A0K2UAP4"/>
<organism evidence="2">
    <name type="scientific">Lepeophtheirus salmonis</name>
    <name type="common">Salmon louse</name>
    <name type="synonym">Caligus salmonis</name>
    <dbReference type="NCBI Taxonomy" id="72036"/>
    <lineage>
        <taxon>Eukaryota</taxon>
        <taxon>Metazoa</taxon>
        <taxon>Ecdysozoa</taxon>
        <taxon>Arthropoda</taxon>
        <taxon>Crustacea</taxon>
        <taxon>Multicrustacea</taxon>
        <taxon>Hexanauplia</taxon>
        <taxon>Copepoda</taxon>
        <taxon>Siphonostomatoida</taxon>
        <taxon>Caligidae</taxon>
        <taxon>Lepeophtheirus</taxon>
    </lineage>
</organism>
<sequence length="36" mass="4014">MLRSGGSILKSQRVSTKGRSHLKEHSHSYESNPSCE</sequence>
<dbReference type="EMBL" id="HACA01017410">
    <property type="protein sequence ID" value="CDW34771.1"/>
    <property type="molecule type" value="Transcribed_RNA"/>
</dbReference>
<name>A0A0K2UAP4_LEPSM</name>